<accession>A0AAV8UQ18</accession>
<reference evidence="1 2" key="1">
    <citation type="journal article" date="2023" name="Nat. Commun.">
        <title>Origin of minicircular mitochondrial genomes in red algae.</title>
        <authorList>
            <person name="Lee Y."/>
            <person name="Cho C.H."/>
            <person name="Lee Y.M."/>
            <person name="Park S.I."/>
            <person name="Yang J.H."/>
            <person name="West J.A."/>
            <person name="Bhattacharya D."/>
            <person name="Yoon H.S."/>
        </authorList>
    </citation>
    <scope>NUCLEOTIDE SEQUENCE [LARGE SCALE GENOMIC DNA]</scope>
    <source>
        <strain evidence="1 2">CCMP1338</strain>
        <tissue evidence="1">Whole cell</tissue>
    </source>
</reference>
<dbReference type="GO" id="GO:0006412">
    <property type="term" value="P:translation"/>
    <property type="evidence" value="ECO:0007669"/>
    <property type="project" value="InterPro"/>
</dbReference>
<proteinExistence type="predicted"/>
<name>A0AAV8UQ18_9RHOD</name>
<evidence type="ECO:0000313" key="1">
    <source>
        <dbReference type="EMBL" id="KAJ8903267.1"/>
    </source>
</evidence>
<dbReference type="EMBL" id="JAMWBK010000007">
    <property type="protein sequence ID" value="KAJ8903267.1"/>
    <property type="molecule type" value="Genomic_DNA"/>
</dbReference>
<organism evidence="1 2">
    <name type="scientific">Rhodosorus marinus</name>
    <dbReference type="NCBI Taxonomy" id="101924"/>
    <lineage>
        <taxon>Eukaryota</taxon>
        <taxon>Rhodophyta</taxon>
        <taxon>Stylonematophyceae</taxon>
        <taxon>Stylonematales</taxon>
        <taxon>Stylonemataceae</taxon>
        <taxon>Rhodosorus</taxon>
    </lineage>
</organism>
<dbReference type="SUPFAM" id="SSF50715">
    <property type="entry name" value="Ribosomal protein L25-like"/>
    <property type="match status" value="1"/>
</dbReference>
<dbReference type="Proteomes" id="UP001157974">
    <property type="component" value="Unassembled WGS sequence"/>
</dbReference>
<dbReference type="InterPro" id="IPR011035">
    <property type="entry name" value="Ribosomal_bL25/Gln-tRNA_synth"/>
</dbReference>
<sequence length="331" mass="37392">MRFRVFRSRLLHGAFARGGCQSSDRSASRLRRTSSTKASDCVFIASESDARAGKKGETLCQNESDLVNPASGSGTEASLIQRASHNLSVDRITGASGEHQEALVKFEQFDDEISRLSHRPLNVFLRPRMEDRVQAYGDLIREGALPGVIQGAGVIMTIAVPIHYMLQDFKDGWMCPKHDHENIETVFCGPVYDMRIHGDSTMSEILYRERAYLSLMIYSPTMQIPTSFRFLRVPVDTEFPQRLPFYHYNEDKCVPLQQGMQLVRRLHGLSVLVPPMVLPPRLLWVDLEHYQIGAQIKAGHAIAPKGSEQVQYLGHSHRTLYSIDPVRLTLQ</sequence>
<evidence type="ECO:0000313" key="2">
    <source>
        <dbReference type="Proteomes" id="UP001157974"/>
    </source>
</evidence>
<gene>
    <name evidence="1" type="ORF">NDN08_004376</name>
</gene>
<keyword evidence="2" id="KW-1185">Reference proteome</keyword>
<comment type="caution">
    <text evidence="1">The sequence shown here is derived from an EMBL/GenBank/DDBJ whole genome shotgun (WGS) entry which is preliminary data.</text>
</comment>
<protein>
    <submittedName>
        <fullName evidence="1">Uncharacterized protein</fullName>
    </submittedName>
</protein>
<dbReference type="AlphaFoldDB" id="A0AAV8UQ18"/>